<evidence type="ECO:0000313" key="11">
    <source>
        <dbReference type="Proteomes" id="UP000050795"/>
    </source>
</evidence>
<evidence type="ECO:0000256" key="8">
    <source>
        <dbReference type="ARBA" id="ARBA00023034"/>
    </source>
</evidence>
<sequence length="155" mass="17558">MASAFRSAAWDPILIISQIVFMQCVFYISSGLISGILLLIFSRDLPSIEMLFVDSKIHFPDPVGICLFTGFLLTPLACSIGLWRLVKRSKQCLDFSCTIHFWHLIFCIAYSHTFPRSVLWWIVNLVSIGFMTVMSEFLCMKSEMAIIPLGTTFSS</sequence>
<dbReference type="GO" id="GO:0043001">
    <property type="term" value="P:Golgi to plasma membrane protein transport"/>
    <property type="evidence" value="ECO:0007669"/>
    <property type="project" value="TreeGrafter"/>
</dbReference>
<feature type="transmembrane region" description="Helical" evidence="10">
    <location>
        <begin position="93"/>
        <end position="112"/>
    </location>
</feature>
<reference evidence="12" key="2">
    <citation type="submission" date="2023-11" db="UniProtKB">
        <authorList>
            <consortium name="WormBaseParasite"/>
        </authorList>
    </citation>
    <scope>IDENTIFICATION</scope>
</reference>
<comment type="function">
    <text evidence="10">Involved in protein trafficking.</text>
</comment>
<dbReference type="GO" id="GO:0034067">
    <property type="term" value="P:protein localization to Golgi apparatus"/>
    <property type="evidence" value="ECO:0007669"/>
    <property type="project" value="TreeGrafter"/>
</dbReference>
<protein>
    <recommendedName>
        <fullName evidence="3 10">Protein SYS1 homolog</fullName>
    </recommendedName>
</protein>
<feature type="transmembrane region" description="Helical" evidence="10">
    <location>
        <begin position="118"/>
        <end position="139"/>
    </location>
</feature>
<dbReference type="AlphaFoldDB" id="A0A183WLF4"/>
<evidence type="ECO:0000256" key="7">
    <source>
        <dbReference type="ARBA" id="ARBA00022989"/>
    </source>
</evidence>
<evidence type="ECO:0000256" key="5">
    <source>
        <dbReference type="ARBA" id="ARBA00022692"/>
    </source>
</evidence>
<feature type="transmembrane region" description="Helical" evidence="10">
    <location>
        <begin position="62"/>
        <end position="86"/>
    </location>
</feature>
<proteinExistence type="inferred from homology"/>
<feature type="transmembrane region" description="Helical" evidence="10">
    <location>
        <begin position="12"/>
        <end position="42"/>
    </location>
</feature>
<keyword evidence="5 10" id="KW-0812">Transmembrane</keyword>
<keyword evidence="7 10" id="KW-1133">Transmembrane helix</keyword>
<evidence type="ECO:0000256" key="2">
    <source>
        <dbReference type="ARBA" id="ARBA00008160"/>
    </source>
</evidence>
<evidence type="ECO:0000256" key="9">
    <source>
        <dbReference type="ARBA" id="ARBA00023136"/>
    </source>
</evidence>
<reference evidence="11" key="1">
    <citation type="submission" date="2022-06" db="EMBL/GenBank/DDBJ databases">
        <authorList>
            <person name="Berger JAMES D."/>
            <person name="Berger JAMES D."/>
        </authorList>
    </citation>
    <scope>NUCLEOTIDE SEQUENCE [LARGE SCALE GENOMIC DNA]</scope>
</reference>
<keyword evidence="6 10" id="KW-0653">Protein transport</keyword>
<accession>A0A183WLF4</accession>
<dbReference type="PANTHER" id="PTHR12952">
    <property type="entry name" value="SYS1"/>
    <property type="match status" value="1"/>
</dbReference>
<dbReference type="Pfam" id="PF09801">
    <property type="entry name" value="SYS1"/>
    <property type="match status" value="1"/>
</dbReference>
<dbReference type="InterPro" id="IPR016973">
    <property type="entry name" value="Integral_membrane_SYS1"/>
</dbReference>
<dbReference type="OrthoDB" id="542931at2759"/>
<comment type="similarity">
    <text evidence="2 10">Belongs to the SYS1 family.</text>
</comment>
<dbReference type="Proteomes" id="UP000050795">
    <property type="component" value="Unassembled WGS sequence"/>
</dbReference>
<dbReference type="GO" id="GO:0000139">
    <property type="term" value="C:Golgi membrane"/>
    <property type="evidence" value="ECO:0007669"/>
    <property type="project" value="UniProtKB-SubCell"/>
</dbReference>
<evidence type="ECO:0000256" key="3">
    <source>
        <dbReference type="ARBA" id="ARBA00014516"/>
    </source>
</evidence>
<dbReference type="InterPro" id="IPR019185">
    <property type="entry name" value="Integral_membrane_SYS1-rel"/>
</dbReference>
<keyword evidence="11" id="KW-1185">Reference proteome</keyword>
<dbReference type="WBParaSite" id="TREG1_12320.1">
    <property type="protein sequence ID" value="TREG1_12320.1"/>
    <property type="gene ID" value="TREG1_12320"/>
</dbReference>
<keyword evidence="8 10" id="KW-0333">Golgi apparatus</keyword>
<evidence type="ECO:0000256" key="4">
    <source>
        <dbReference type="ARBA" id="ARBA00022448"/>
    </source>
</evidence>
<evidence type="ECO:0000256" key="10">
    <source>
        <dbReference type="PIRNR" id="PIRNR031402"/>
    </source>
</evidence>
<comment type="subcellular location">
    <subcellularLocation>
        <location evidence="1 10">Golgi apparatus membrane</location>
        <topology evidence="1 10">Multi-pass membrane protein</topology>
    </subcellularLocation>
</comment>
<dbReference type="GO" id="GO:0005802">
    <property type="term" value="C:trans-Golgi network"/>
    <property type="evidence" value="ECO:0007669"/>
    <property type="project" value="TreeGrafter"/>
</dbReference>
<dbReference type="PIRSF" id="PIRSF031402">
    <property type="entry name" value="SYS1_homologue"/>
    <property type="match status" value="1"/>
</dbReference>
<evidence type="ECO:0000313" key="12">
    <source>
        <dbReference type="WBParaSite" id="TREG1_12320.1"/>
    </source>
</evidence>
<name>A0A183WLF4_TRIRE</name>
<dbReference type="GO" id="GO:0005829">
    <property type="term" value="C:cytosol"/>
    <property type="evidence" value="ECO:0007669"/>
    <property type="project" value="GOC"/>
</dbReference>
<evidence type="ECO:0000256" key="1">
    <source>
        <dbReference type="ARBA" id="ARBA00004653"/>
    </source>
</evidence>
<evidence type="ECO:0000256" key="6">
    <source>
        <dbReference type="ARBA" id="ARBA00022927"/>
    </source>
</evidence>
<dbReference type="GO" id="GO:0006895">
    <property type="term" value="P:Golgi to endosome transport"/>
    <property type="evidence" value="ECO:0007669"/>
    <property type="project" value="TreeGrafter"/>
</dbReference>
<organism evidence="11 12">
    <name type="scientific">Trichobilharzia regenti</name>
    <name type="common">Nasal bird schistosome</name>
    <dbReference type="NCBI Taxonomy" id="157069"/>
    <lineage>
        <taxon>Eukaryota</taxon>
        <taxon>Metazoa</taxon>
        <taxon>Spiralia</taxon>
        <taxon>Lophotrochozoa</taxon>
        <taxon>Platyhelminthes</taxon>
        <taxon>Trematoda</taxon>
        <taxon>Digenea</taxon>
        <taxon>Strigeidida</taxon>
        <taxon>Schistosomatoidea</taxon>
        <taxon>Schistosomatidae</taxon>
        <taxon>Trichobilharzia</taxon>
    </lineage>
</organism>
<dbReference type="PANTHER" id="PTHR12952:SF0">
    <property type="entry name" value="PROTEIN SYS1 HOMOLOG"/>
    <property type="match status" value="1"/>
</dbReference>
<keyword evidence="4 10" id="KW-0813">Transport</keyword>
<keyword evidence="9 10" id="KW-0472">Membrane</keyword>